<sequence>MCTPSNGRGVFAGLISNPPAFYPFLTITFQSSSPFYCPSDPGRPPSHVALRAQEVCGVWIHTRVPSNA</sequence>
<dbReference type="AlphaFoldDB" id="A0A1E1J6M7"/>
<dbReference type="EMBL" id="CALQ01001772">
    <property type="protein sequence ID" value="CCM19263.1"/>
    <property type="molecule type" value="Genomic_DNA"/>
</dbReference>
<evidence type="ECO:0000313" key="1">
    <source>
        <dbReference type="EMBL" id="CCM19263.1"/>
    </source>
</evidence>
<reference evidence="1" key="1">
    <citation type="submission" date="2012-08" db="EMBL/GenBank/DDBJ databases">
        <title>Comparative genomics of metastatic and non-metastatic Leishmania guyanensis provides insights into polygenic factors involved in Leishmania RNA virus infection.</title>
        <authorList>
            <person name="Smith D."/>
            <person name="Hertz-Fowler C."/>
            <person name="Martin R."/>
            <person name="Dickens N."/>
            <person name="Fasel N."/>
            <person name="Falquet L."/>
            <person name="Beverley S."/>
            <person name="Zangger H."/>
            <person name="Calderon-Copete S."/>
            <person name="Mottram J."/>
            <person name="Xenarios I."/>
        </authorList>
    </citation>
    <scope>NUCLEOTIDE SEQUENCE</scope>
    <source>
        <strain evidence="1">MHOM/BR/75/M4147/SSU:IR2SAT-LUC</strain>
    </source>
</reference>
<accession>A0A1E1J6M7</accession>
<protein>
    <submittedName>
        <fullName evidence="1">Uncharacterized protein</fullName>
    </submittedName>
</protein>
<organism evidence="1">
    <name type="scientific">Leishmania guyanensis</name>
    <dbReference type="NCBI Taxonomy" id="5670"/>
    <lineage>
        <taxon>Eukaryota</taxon>
        <taxon>Discoba</taxon>
        <taxon>Euglenozoa</taxon>
        <taxon>Kinetoplastea</taxon>
        <taxon>Metakinetoplastina</taxon>
        <taxon>Trypanosomatida</taxon>
        <taxon>Trypanosomatidae</taxon>
        <taxon>Leishmaniinae</taxon>
        <taxon>Leishmania</taxon>
        <taxon>Leishmania guyanensis species complex</taxon>
    </lineage>
</organism>
<proteinExistence type="predicted"/>
<gene>
    <name evidence="1" type="primary">LgM4147LRVhigh.34.02200.00200</name>
    <name evidence="1" type="ORF">BN36_3467480</name>
</gene>
<name>A0A1E1J6M7_LEIGU</name>